<comment type="caution">
    <text evidence="14">Lacks conserved residue(s) required for the propagation of feature annotation.</text>
</comment>
<comment type="subcellular location">
    <subcellularLocation>
        <location evidence="14">Membrane</location>
        <topology evidence="14">Multi-pass membrane protein</topology>
    </subcellularLocation>
    <subcellularLocation>
        <location evidence="1">Mitochondrion inner membrane</location>
        <topology evidence="1">Multi-pass membrane protein</topology>
    </subcellularLocation>
</comment>
<dbReference type="InterPro" id="IPR023395">
    <property type="entry name" value="MCP_dom_sf"/>
</dbReference>
<dbReference type="GO" id="GO:1990544">
    <property type="term" value="P:mitochondrial ATP transmembrane transport"/>
    <property type="evidence" value="ECO:0007669"/>
    <property type="project" value="InterPro"/>
</dbReference>
<reference evidence="16" key="1">
    <citation type="submission" date="2013-09" db="EMBL/GenBank/DDBJ databases">
        <title>Corchorus olitorius genome sequencing.</title>
        <authorList>
            <person name="Alam M."/>
            <person name="Haque M.S."/>
            <person name="Islam M.S."/>
            <person name="Emdad E.M."/>
            <person name="Islam M.M."/>
            <person name="Ahmed B."/>
            <person name="Halim A."/>
            <person name="Hossen Q.M.M."/>
            <person name="Hossain M.Z."/>
            <person name="Ahmed R."/>
            <person name="Khan M.M."/>
            <person name="Islam R."/>
            <person name="Rashid M.M."/>
            <person name="Khan S.A."/>
            <person name="Rahman M.S."/>
            <person name="Alam M."/>
            <person name="Yahiya A.S."/>
            <person name="Khan M.S."/>
            <person name="Azam M.S."/>
            <person name="Haque T."/>
            <person name="Lashkar M.Z.H."/>
            <person name="Akhand A.I."/>
            <person name="Morshed G."/>
            <person name="Roy S."/>
            <person name="Uddin K.S."/>
            <person name="Rabeya T."/>
            <person name="Hossain A.S."/>
            <person name="Chowdhury A."/>
            <person name="Snigdha A.R."/>
            <person name="Mortoza M.S."/>
            <person name="Matin S.A."/>
            <person name="Hoque S.M.E."/>
            <person name="Islam M.K."/>
            <person name="Roy D.K."/>
            <person name="Haider R."/>
            <person name="Moosa M.M."/>
            <person name="Elias S.M."/>
            <person name="Hasan A.M."/>
            <person name="Jahan S."/>
            <person name="Shafiuddin M."/>
            <person name="Mahmood N."/>
            <person name="Shommy N.S."/>
        </authorList>
    </citation>
    <scope>NUCLEOTIDE SEQUENCE [LARGE SCALE GENOMIC DNA]</scope>
    <source>
        <strain evidence="16">cv. O-4</strain>
    </source>
</reference>
<evidence type="ECO:0000256" key="12">
    <source>
        <dbReference type="PROSITE-ProRule" id="PRU00282"/>
    </source>
</evidence>
<evidence type="ECO:0000256" key="7">
    <source>
        <dbReference type="ARBA" id="ARBA00022792"/>
    </source>
</evidence>
<proteinExistence type="inferred from homology"/>
<name>A0A1R3J0H6_9ROSI</name>
<evidence type="ECO:0000256" key="10">
    <source>
        <dbReference type="ARBA" id="ARBA00023136"/>
    </source>
</evidence>
<evidence type="ECO:0000256" key="4">
    <source>
        <dbReference type="ARBA" id="ARBA00022449"/>
    </source>
</evidence>
<dbReference type="EMBL" id="AWUE01017101">
    <property type="protein sequence ID" value="OMO88323.1"/>
    <property type="molecule type" value="Genomic_DNA"/>
</dbReference>
<dbReference type="PROSITE" id="PS50920">
    <property type="entry name" value="SOLCAR"/>
    <property type="match status" value="1"/>
</dbReference>
<feature type="transmembrane region" description="Helical" evidence="14">
    <location>
        <begin position="73"/>
        <end position="91"/>
    </location>
</feature>
<evidence type="ECO:0000256" key="5">
    <source>
        <dbReference type="ARBA" id="ARBA00022692"/>
    </source>
</evidence>
<comment type="subunit">
    <text evidence="14">Monomer.</text>
</comment>
<evidence type="ECO:0000313" key="15">
    <source>
        <dbReference type="EMBL" id="OMO88323.1"/>
    </source>
</evidence>
<keyword evidence="8 14" id="KW-1133">Transmembrane helix</keyword>
<comment type="catalytic activity">
    <reaction evidence="11">
        <text>ADP(in) + ATP(out) = ADP(out) + ATP(in)</text>
        <dbReference type="Rhea" id="RHEA:34999"/>
        <dbReference type="ChEBI" id="CHEBI:30616"/>
        <dbReference type="ChEBI" id="CHEBI:456216"/>
    </reaction>
    <physiologicalReaction direction="left-to-right" evidence="11">
        <dbReference type="Rhea" id="RHEA:35000"/>
    </physiologicalReaction>
</comment>
<dbReference type="GO" id="GO:0005471">
    <property type="term" value="F:ATP:ADP antiporter activity"/>
    <property type="evidence" value="ECO:0007669"/>
    <property type="project" value="UniProtKB-UniRule"/>
</dbReference>
<evidence type="ECO:0000256" key="9">
    <source>
        <dbReference type="ARBA" id="ARBA00023128"/>
    </source>
</evidence>
<dbReference type="PANTHER" id="PTHR45635">
    <property type="entry name" value="ADP,ATP CARRIER PROTEIN 1-RELATED-RELATED"/>
    <property type="match status" value="1"/>
</dbReference>
<keyword evidence="4" id="KW-0050">Antiport</keyword>
<evidence type="ECO:0000256" key="14">
    <source>
        <dbReference type="RuleBase" id="RU368008"/>
    </source>
</evidence>
<dbReference type="SUPFAM" id="SSF103506">
    <property type="entry name" value="Mitochondrial carrier"/>
    <property type="match status" value="1"/>
</dbReference>
<gene>
    <name evidence="15" type="ORF">COLO4_20292</name>
</gene>
<evidence type="ECO:0000256" key="8">
    <source>
        <dbReference type="ARBA" id="ARBA00022989"/>
    </source>
</evidence>
<dbReference type="InterPro" id="IPR018108">
    <property type="entry name" value="MCP_transmembrane"/>
</dbReference>
<sequence>MVSLYRKSYPITNERTYVRYFRVLGIFYAIKLSVVYPLYYDVTRIATDVGSAKQFDGVINVCKKTLKVHGPLGFYRGYLMMLTGMAINYVFTPNFDPWKRFKSNVKAEGIGYGCVG</sequence>
<evidence type="ECO:0000256" key="2">
    <source>
        <dbReference type="ARBA" id="ARBA00006375"/>
    </source>
</evidence>
<dbReference type="InterPro" id="IPR002113">
    <property type="entry name" value="ADT_euk_type"/>
</dbReference>
<evidence type="ECO:0000256" key="6">
    <source>
        <dbReference type="ARBA" id="ARBA00022737"/>
    </source>
</evidence>
<evidence type="ECO:0000313" key="16">
    <source>
        <dbReference type="Proteomes" id="UP000187203"/>
    </source>
</evidence>
<evidence type="ECO:0000256" key="3">
    <source>
        <dbReference type="ARBA" id="ARBA00022448"/>
    </source>
</evidence>
<dbReference type="GO" id="GO:0140021">
    <property type="term" value="P:mitochondrial ADP transmembrane transport"/>
    <property type="evidence" value="ECO:0007669"/>
    <property type="project" value="InterPro"/>
</dbReference>
<keyword evidence="10 12" id="KW-0472">Membrane</keyword>
<keyword evidence="6" id="KW-0677">Repeat</keyword>
<dbReference type="AlphaFoldDB" id="A0A1R3J0H6"/>
<comment type="similarity">
    <text evidence="2 13">Belongs to the mitochondrial carrier (TC 2.A.29) family.</text>
</comment>
<dbReference type="STRING" id="93759.A0A1R3J0H6"/>
<dbReference type="Pfam" id="PF00153">
    <property type="entry name" value="Mito_carr"/>
    <property type="match status" value="1"/>
</dbReference>
<evidence type="ECO:0000256" key="11">
    <source>
        <dbReference type="ARBA" id="ARBA00024143"/>
    </source>
</evidence>
<dbReference type="PANTHER" id="PTHR45635:SF14">
    <property type="entry name" value="ADP_ATP TRANSLOCASE"/>
    <property type="match status" value="1"/>
</dbReference>
<keyword evidence="5 12" id="KW-0812">Transmembrane</keyword>
<dbReference type="OrthoDB" id="44467at2759"/>
<dbReference type="Proteomes" id="UP000187203">
    <property type="component" value="Unassembled WGS sequence"/>
</dbReference>
<organism evidence="15 16">
    <name type="scientific">Corchorus olitorius</name>
    <dbReference type="NCBI Taxonomy" id="93759"/>
    <lineage>
        <taxon>Eukaryota</taxon>
        <taxon>Viridiplantae</taxon>
        <taxon>Streptophyta</taxon>
        <taxon>Embryophyta</taxon>
        <taxon>Tracheophyta</taxon>
        <taxon>Spermatophyta</taxon>
        <taxon>Magnoliopsida</taxon>
        <taxon>eudicotyledons</taxon>
        <taxon>Gunneridae</taxon>
        <taxon>Pentapetalae</taxon>
        <taxon>rosids</taxon>
        <taxon>malvids</taxon>
        <taxon>Malvales</taxon>
        <taxon>Malvaceae</taxon>
        <taxon>Grewioideae</taxon>
        <taxon>Apeibeae</taxon>
        <taxon>Corchorus</taxon>
    </lineage>
</organism>
<comment type="function">
    <text evidence="14">Catalyzes the exchange of ADP and ATP across the membrane.</text>
</comment>
<comment type="caution">
    <text evidence="15">The sequence shown here is derived from an EMBL/GenBank/DDBJ whole genome shotgun (WGS) entry which is preliminary data.</text>
</comment>
<feature type="transmembrane region" description="Helical" evidence="14">
    <location>
        <begin position="20"/>
        <end position="39"/>
    </location>
</feature>
<keyword evidence="7" id="KW-0999">Mitochondrion inner membrane</keyword>
<dbReference type="Gene3D" id="1.50.40.10">
    <property type="entry name" value="Mitochondrial carrier domain"/>
    <property type="match status" value="1"/>
</dbReference>
<keyword evidence="3 13" id="KW-0813">Transport</keyword>
<keyword evidence="16" id="KW-1185">Reference proteome</keyword>
<dbReference type="GO" id="GO:0005743">
    <property type="term" value="C:mitochondrial inner membrane"/>
    <property type="evidence" value="ECO:0007669"/>
    <property type="project" value="UniProtKB-SubCell"/>
</dbReference>
<protein>
    <recommendedName>
        <fullName evidence="14">ADP/ATP translocase</fullName>
    </recommendedName>
    <alternativeName>
        <fullName evidence="14">ADP,ATP carrier protein</fullName>
    </alternativeName>
</protein>
<feature type="repeat" description="Solcar" evidence="12">
    <location>
        <begin position="15"/>
        <end position="101"/>
    </location>
</feature>
<evidence type="ECO:0000256" key="1">
    <source>
        <dbReference type="ARBA" id="ARBA00004448"/>
    </source>
</evidence>
<evidence type="ECO:0000256" key="13">
    <source>
        <dbReference type="RuleBase" id="RU000488"/>
    </source>
</evidence>
<keyword evidence="9" id="KW-0496">Mitochondrion</keyword>
<accession>A0A1R3J0H6</accession>